<name>A0ABS9W570_9PROT</name>
<dbReference type="RefSeq" id="WP_238383954.1">
    <property type="nucleotide sequence ID" value="NZ_JALBUU010000004.1"/>
</dbReference>
<accession>A0ABS9W570</accession>
<gene>
    <name evidence="1" type="ORF">MON41_11820</name>
</gene>
<keyword evidence="2" id="KW-1185">Reference proteome</keyword>
<dbReference type="Proteomes" id="UP001201985">
    <property type="component" value="Unassembled WGS sequence"/>
</dbReference>
<dbReference type="InterPro" id="IPR021312">
    <property type="entry name" value="DUF2889"/>
</dbReference>
<sequence>MAGFLLHRIMPEAFWMPLSAPARRAPLHQRRLEMQGFEREDGLFDIEGYLADTKSLAFDTLDRHLEPGDVLHGMWIRLTVDAELLIHHCEAVSDHTPYAICPGAAPSFGRLAGLTIGPGFNRAVQERVGGTVGCTHLREMLSQLATVAYQTTYAARRRKREAAAGTTSAPRKAPALIGTCLAYAPDSPVVARQWPDHVAAMAAPTRPD</sequence>
<organism evidence="1 2">
    <name type="scientific">Teichococcus vastitatis</name>
    <dbReference type="NCBI Taxonomy" id="2307076"/>
    <lineage>
        <taxon>Bacteria</taxon>
        <taxon>Pseudomonadati</taxon>
        <taxon>Pseudomonadota</taxon>
        <taxon>Alphaproteobacteria</taxon>
        <taxon>Acetobacterales</taxon>
        <taxon>Roseomonadaceae</taxon>
        <taxon>Roseomonas</taxon>
    </lineage>
</organism>
<dbReference type="Pfam" id="PF11136">
    <property type="entry name" value="DUF2889"/>
    <property type="match status" value="1"/>
</dbReference>
<dbReference type="EMBL" id="JALBUU010000004">
    <property type="protein sequence ID" value="MCI0754443.1"/>
    <property type="molecule type" value="Genomic_DNA"/>
</dbReference>
<comment type="caution">
    <text evidence="1">The sequence shown here is derived from an EMBL/GenBank/DDBJ whole genome shotgun (WGS) entry which is preliminary data.</text>
</comment>
<protein>
    <submittedName>
        <fullName evidence="1">DUF2889 domain-containing protein</fullName>
    </submittedName>
</protein>
<evidence type="ECO:0000313" key="2">
    <source>
        <dbReference type="Proteomes" id="UP001201985"/>
    </source>
</evidence>
<reference evidence="1 2" key="1">
    <citation type="submission" date="2022-03" db="EMBL/GenBank/DDBJ databases">
        <title>Complete genome analysis of Roseomonas KG 17.1 : a prolific producer of plant growth promoters.</title>
        <authorList>
            <person name="Saadouli I."/>
            <person name="Najjari A."/>
            <person name="Mosbah A."/>
            <person name="Ouzari H.I."/>
        </authorList>
    </citation>
    <scope>NUCLEOTIDE SEQUENCE [LARGE SCALE GENOMIC DNA]</scope>
    <source>
        <strain evidence="1 2">KG17-1</strain>
    </source>
</reference>
<evidence type="ECO:0000313" key="1">
    <source>
        <dbReference type="EMBL" id="MCI0754443.1"/>
    </source>
</evidence>
<proteinExistence type="predicted"/>